<dbReference type="InterPro" id="IPR014710">
    <property type="entry name" value="RmlC-like_jellyroll"/>
</dbReference>
<accession>A0A1T5BLP8</accession>
<dbReference type="Gene3D" id="2.60.120.10">
    <property type="entry name" value="Jelly Rolls"/>
    <property type="match status" value="1"/>
</dbReference>
<evidence type="ECO:0000313" key="2">
    <source>
        <dbReference type="Proteomes" id="UP000189818"/>
    </source>
</evidence>
<name>A0A1T5BLP8_9SPHN</name>
<sequence>MHLRRFADALPYQAVGHEGMRCLRLQGMDAGPMDNFWMAASVIEPGGRILPGASPLEKAYVVLEGEVTISGAEGPMILSLWDSCRIAPHETRAVHNHAEDRAVLMLVMATPPST</sequence>
<dbReference type="InterPro" id="IPR011051">
    <property type="entry name" value="RmlC_Cupin_sf"/>
</dbReference>
<reference evidence="2" key="1">
    <citation type="submission" date="2017-02" db="EMBL/GenBank/DDBJ databases">
        <authorList>
            <person name="Varghese N."/>
            <person name="Submissions S."/>
        </authorList>
    </citation>
    <scope>NUCLEOTIDE SEQUENCE [LARGE SCALE GENOMIC DNA]</scope>
    <source>
        <strain evidence="2">UM2</strain>
    </source>
</reference>
<dbReference type="EMBL" id="FUYM01000003">
    <property type="protein sequence ID" value="SKB48037.1"/>
    <property type="molecule type" value="Genomic_DNA"/>
</dbReference>
<protein>
    <recommendedName>
        <fullName evidence="3">Cupin domain-containing protein</fullName>
    </recommendedName>
</protein>
<proteinExistence type="predicted"/>
<evidence type="ECO:0000313" key="1">
    <source>
        <dbReference type="EMBL" id="SKB48037.1"/>
    </source>
</evidence>
<dbReference type="STRING" id="439228.SAMN06295920_10398"/>
<dbReference type="SUPFAM" id="SSF51182">
    <property type="entry name" value="RmlC-like cupins"/>
    <property type="match status" value="1"/>
</dbReference>
<organism evidence="1 2">
    <name type="scientific">Rhizorhabdus histidinilytica</name>
    <dbReference type="NCBI Taxonomy" id="439228"/>
    <lineage>
        <taxon>Bacteria</taxon>
        <taxon>Pseudomonadati</taxon>
        <taxon>Pseudomonadota</taxon>
        <taxon>Alphaproteobacteria</taxon>
        <taxon>Sphingomonadales</taxon>
        <taxon>Sphingomonadaceae</taxon>
        <taxon>Rhizorhabdus</taxon>
    </lineage>
</organism>
<dbReference type="AlphaFoldDB" id="A0A1T5BLP8"/>
<keyword evidence="2" id="KW-1185">Reference proteome</keyword>
<gene>
    <name evidence="1" type="ORF">SAMN06295920_10398</name>
</gene>
<evidence type="ECO:0008006" key="3">
    <source>
        <dbReference type="Google" id="ProtNLM"/>
    </source>
</evidence>
<dbReference type="CDD" id="cd20299">
    <property type="entry name" value="cupin_YP766765-like"/>
    <property type="match status" value="1"/>
</dbReference>
<dbReference type="OrthoDB" id="2886949at2"/>
<dbReference type="Proteomes" id="UP000189818">
    <property type="component" value="Unassembled WGS sequence"/>
</dbReference>